<evidence type="ECO:0000256" key="12">
    <source>
        <dbReference type="ARBA" id="ARBA00023012"/>
    </source>
</evidence>
<dbReference type="InterPro" id="IPR036097">
    <property type="entry name" value="HisK_dim/P_sf"/>
</dbReference>
<evidence type="ECO:0000256" key="7">
    <source>
        <dbReference type="ARBA" id="ARBA00022553"/>
    </source>
</evidence>
<keyword evidence="10" id="KW-0418">Kinase</keyword>
<dbReference type="Pfam" id="PF02895">
    <property type="entry name" value="H-kinase_dim"/>
    <property type="match status" value="1"/>
</dbReference>
<comment type="catalytic activity">
    <reaction evidence="1">
        <text>ATP + protein L-histidine = ADP + protein N-phospho-L-histidine.</text>
        <dbReference type="EC" id="2.7.13.3"/>
    </reaction>
</comment>
<dbReference type="InterPro" id="IPR035891">
    <property type="entry name" value="CheY-binding_CheA"/>
</dbReference>
<feature type="compositionally biased region" description="Basic and acidic residues" evidence="15">
    <location>
        <begin position="288"/>
        <end position="297"/>
    </location>
</feature>
<dbReference type="InterPro" id="IPR003594">
    <property type="entry name" value="HATPase_dom"/>
</dbReference>
<dbReference type="OrthoDB" id="9803176at2"/>
<evidence type="ECO:0000256" key="15">
    <source>
        <dbReference type="SAM" id="MobiDB-lite"/>
    </source>
</evidence>
<dbReference type="InterPro" id="IPR051315">
    <property type="entry name" value="Bact_Chemotaxis_CheA"/>
</dbReference>
<dbReference type="Gene3D" id="3.30.565.10">
    <property type="entry name" value="Histidine kinase-like ATPase, C-terminal domain"/>
    <property type="match status" value="1"/>
</dbReference>
<comment type="function">
    <text evidence="13">Involved in the transmission of sensory signals from the chemoreceptors to the flagellar motors. CheA is autophosphorylated; it can transfer its phosphate group to either CheB or CheY.</text>
</comment>
<keyword evidence="11" id="KW-0067">ATP-binding</keyword>
<keyword evidence="8" id="KW-0808">Transferase</keyword>
<dbReference type="EMBL" id="QRCT01000019">
    <property type="protein sequence ID" value="RDU23684.1"/>
    <property type="molecule type" value="Genomic_DNA"/>
</dbReference>
<dbReference type="PROSITE" id="PS50851">
    <property type="entry name" value="CHEW"/>
    <property type="match status" value="1"/>
</dbReference>
<evidence type="ECO:0000256" key="6">
    <source>
        <dbReference type="ARBA" id="ARBA00022500"/>
    </source>
</evidence>
<dbReference type="InterPro" id="IPR004105">
    <property type="entry name" value="CheA-like_dim"/>
</dbReference>
<feature type="modified residue" description="Phosphohistidine" evidence="14">
    <location>
        <position position="51"/>
    </location>
</feature>
<feature type="domain" description="CheW-like" evidence="17">
    <location>
        <begin position="557"/>
        <end position="694"/>
    </location>
</feature>
<dbReference type="InterPro" id="IPR036061">
    <property type="entry name" value="CheW-like_dom_sf"/>
</dbReference>
<evidence type="ECO:0000256" key="8">
    <source>
        <dbReference type="ARBA" id="ARBA00022679"/>
    </source>
</evidence>
<name>A0A371AVS0_9FIRM</name>
<dbReference type="Pfam" id="PF02518">
    <property type="entry name" value="HATPase_c"/>
    <property type="match status" value="1"/>
</dbReference>
<dbReference type="PANTHER" id="PTHR43395">
    <property type="entry name" value="SENSOR HISTIDINE KINASE CHEA"/>
    <property type="match status" value="1"/>
</dbReference>
<sequence>MLDQYINEPMLEMFIFETEQLIVQLEQIILSSEKGSCFTPTAINDIFRIMHTIKGSSAMMMFNNISTLSHSMEDVFYYLREDKPEHVDCTGLSDLVLESIDFIKVEIEKIKYGKQTDGDSSMLTDLLKDFLSALMKENNSNTFEYKVGLEEKKQQYYIMQEKVITTVYKNKYKAVIYFEEGCEMENIHAYTIIRNLKEITEEYYFLPEDIIDNDESIEVIRKEGFQIFINSDYSYQKMHDFLMQTIFLKELELTQLENDDEFKRFKKKTDQPVIQDNKIKGPDLNNHQTEEEHDAEKYNYSSASTQSIISVSVSKLDKLMDLVGEMVIAEAMVIQNPDLQGLELDNFQKAARQLNKITSEMQDMVMSIRMVPLSATFQKMHRIVRDMCKKLGKEVELNIIGEETEVDKNIIEHISDPLMHLVRNSIDHGIESSEERVAKGKSAVGTITLEAKNAGSEVLVIVKDNGRGLDKSKIYQKAKEKGLVYKNEDEMSDKEIFNLILLPGFSTNDIVSEFSGRGVGMDVVLKNIETVGGSLLVDSILDIGTTITLKISLTLAIIDGMNIKVGNSFYTIPTIAIKESFRPKPREIITDPDGNEMIMVRGKCYPILRLHEHYKIKTKVTNFIDGIIIMVEQEDKTLCIFADELLGQQQVVVKALPVYIQRFRKVKGLAGCTLLGDGSISLILDVAELVNLRA</sequence>
<evidence type="ECO:0000256" key="1">
    <source>
        <dbReference type="ARBA" id="ARBA00000085"/>
    </source>
</evidence>
<dbReference type="InterPro" id="IPR002545">
    <property type="entry name" value="CheW-lke_dom"/>
</dbReference>
<dbReference type="Gene3D" id="1.20.120.160">
    <property type="entry name" value="HPT domain"/>
    <property type="match status" value="1"/>
</dbReference>
<dbReference type="Gene3D" id="2.30.30.40">
    <property type="entry name" value="SH3 Domains"/>
    <property type="match status" value="1"/>
</dbReference>
<evidence type="ECO:0000256" key="2">
    <source>
        <dbReference type="ARBA" id="ARBA00004496"/>
    </source>
</evidence>
<keyword evidence="20" id="KW-1185">Reference proteome</keyword>
<proteinExistence type="predicted"/>
<evidence type="ECO:0000256" key="4">
    <source>
        <dbReference type="ARBA" id="ARBA00021495"/>
    </source>
</evidence>
<evidence type="ECO:0000256" key="10">
    <source>
        <dbReference type="ARBA" id="ARBA00022777"/>
    </source>
</evidence>
<dbReference type="Pfam" id="PF07194">
    <property type="entry name" value="P2"/>
    <property type="match status" value="1"/>
</dbReference>
<dbReference type="SUPFAM" id="SSF55052">
    <property type="entry name" value="CheY-binding domain of CheA"/>
    <property type="match status" value="1"/>
</dbReference>
<dbReference type="Gene3D" id="1.10.287.560">
    <property type="entry name" value="Histidine kinase CheA-like, homodimeric domain"/>
    <property type="match status" value="1"/>
</dbReference>
<dbReference type="SUPFAM" id="SSF55874">
    <property type="entry name" value="ATPase domain of HSP90 chaperone/DNA topoisomerase II/histidine kinase"/>
    <property type="match status" value="1"/>
</dbReference>
<feature type="region of interest" description="Disordered" evidence="15">
    <location>
        <begin position="276"/>
        <end position="298"/>
    </location>
</feature>
<dbReference type="Pfam" id="PF01584">
    <property type="entry name" value="CheW"/>
    <property type="match status" value="1"/>
</dbReference>
<dbReference type="InterPro" id="IPR010808">
    <property type="entry name" value="CheA_P2-bd"/>
</dbReference>
<dbReference type="SMART" id="SM00387">
    <property type="entry name" value="HATPase_c"/>
    <property type="match status" value="1"/>
</dbReference>
<evidence type="ECO:0000256" key="14">
    <source>
        <dbReference type="PROSITE-ProRule" id="PRU00110"/>
    </source>
</evidence>
<dbReference type="SUPFAM" id="SSF47226">
    <property type="entry name" value="Histidine-containing phosphotransfer domain, HPT domain"/>
    <property type="match status" value="1"/>
</dbReference>
<dbReference type="GO" id="GO:0006935">
    <property type="term" value="P:chemotaxis"/>
    <property type="evidence" value="ECO:0007669"/>
    <property type="project" value="UniProtKB-KW"/>
</dbReference>
<keyword evidence="6" id="KW-0145">Chemotaxis</keyword>
<dbReference type="InterPro" id="IPR036890">
    <property type="entry name" value="HATPase_C_sf"/>
</dbReference>
<dbReference type="PROSITE" id="PS50894">
    <property type="entry name" value="HPT"/>
    <property type="match status" value="1"/>
</dbReference>
<organism evidence="19 20">
    <name type="scientific">Anaerosacchariphilus polymeriproducens</name>
    <dbReference type="NCBI Taxonomy" id="1812858"/>
    <lineage>
        <taxon>Bacteria</taxon>
        <taxon>Bacillati</taxon>
        <taxon>Bacillota</taxon>
        <taxon>Clostridia</taxon>
        <taxon>Lachnospirales</taxon>
        <taxon>Lachnospiraceae</taxon>
        <taxon>Anaerosacchariphilus</taxon>
    </lineage>
</organism>
<dbReference type="GO" id="GO:0005524">
    <property type="term" value="F:ATP binding"/>
    <property type="evidence" value="ECO:0007669"/>
    <property type="project" value="UniProtKB-KW"/>
</dbReference>
<dbReference type="PROSITE" id="PS50109">
    <property type="entry name" value="HIS_KIN"/>
    <property type="match status" value="1"/>
</dbReference>
<evidence type="ECO:0000256" key="5">
    <source>
        <dbReference type="ARBA" id="ARBA00022490"/>
    </source>
</evidence>
<dbReference type="FunFam" id="3.30.565.10:FF:000016">
    <property type="entry name" value="Chemotaxis protein CheA, putative"/>
    <property type="match status" value="1"/>
</dbReference>
<dbReference type="PANTHER" id="PTHR43395:SF10">
    <property type="entry name" value="CHEMOTAXIS PROTEIN CHEA"/>
    <property type="match status" value="1"/>
</dbReference>
<dbReference type="RefSeq" id="WP_115481553.1">
    <property type="nucleotide sequence ID" value="NZ_QRCT01000019.1"/>
</dbReference>
<comment type="subcellular location">
    <subcellularLocation>
        <location evidence="2">Cytoplasm</location>
    </subcellularLocation>
</comment>
<dbReference type="InterPro" id="IPR037006">
    <property type="entry name" value="CheA-like_homodim_sf"/>
</dbReference>
<dbReference type="CDD" id="cd16916">
    <property type="entry name" value="HATPase_CheA-like"/>
    <property type="match status" value="1"/>
</dbReference>
<evidence type="ECO:0000256" key="11">
    <source>
        <dbReference type="ARBA" id="ARBA00022840"/>
    </source>
</evidence>
<accession>A0A371AVS0</accession>
<dbReference type="SMART" id="SM00073">
    <property type="entry name" value="HPT"/>
    <property type="match status" value="1"/>
</dbReference>
<dbReference type="Proteomes" id="UP000255036">
    <property type="component" value="Unassembled WGS sequence"/>
</dbReference>
<keyword evidence="9" id="KW-0547">Nucleotide-binding</keyword>
<evidence type="ECO:0000259" key="16">
    <source>
        <dbReference type="PROSITE" id="PS50109"/>
    </source>
</evidence>
<dbReference type="SMART" id="SM01231">
    <property type="entry name" value="H-kinase_dim"/>
    <property type="match status" value="1"/>
</dbReference>
<keyword evidence="5" id="KW-0963">Cytoplasm</keyword>
<dbReference type="SUPFAM" id="SSF47384">
    <property type="entry name" value="Homodimeric domain of signal transducing histidine kinase"/>
    <property type="match status" value="1"/>
</dbReference>
<dbReference type="Pfam" id="PF01627">
    <property type="entry name" value="Hpt"/>
    <property type="match status" value="1"/>
</dbReference>
<keyword evidence="12" id="KW-0902">Two-component regulatory system</keyword>
<evidence type="ECO:0000259" key="18">
    <source>
        <dbReference type="PROSITE" id="PS50894"/>
    </source>
</evidence>
<evidence type="ECO:0000313" key="20">
    <source>
        <dbReference type="Proteomes" id="UP000255036"/>
    </source>
</evidence>
<protein>
    <recommendedName>
        <fullName evidence="4">Chemotaxis protein CheA</fullName>
        <ecNumber evidence="3">2.7.13.3</ecNumber>
    </recommendedName>
</protein>
<dbReference type="SUPFAM" id="SSF50341">
    <property type="entry name" value="CheW-like"/>
    <property type="match status" value="1"/>
</dbReference>
<dbReference type="GO" id="GO:0005737">
    <property type="term" value="C:cytoplasm"/>
    <property type="evidence" value="ECO:0007669"/>
    <property type="project" value="UniProtKB-SubCell"/>
</dbReference>
<dbReference type="PRINTS" id="PR00344">
    <property type="entry name" value="BCTRLSENSOR"/>
</dbReference>
<reference evidence="19 20" key="1">
    <citation type="submission" date="2018-07" db="EMBL/GenBank/DDBJ databases">
        <title>Anaerosacharophilus polymeroproducens gen. nov. sp. nov., an anaerobic bacterium isolated from salt field.</title>
        <authorList>
            <person name="Kim W."/>
            <person name="Yang S.-H."/>
            <person name="Oh J."/>
            <person name="Lee J.-H."/>
            <person name="Kwon K.K."/>
        </authorList>
    </citation>
    <scope>NUCLEOTIDE SEQUENCE [LARGE SCALE GENOMIC DNA]</scope>
    <source>
        <strain evidence="19 20">MCWD5</strain>
    </source>
</reference>
<comment type="caution">
    <text evidence="19">The sequence shown here is derived from an EMBL/GenBank/DDBJ whole genome shotgun (WGS) entry which is preliminary data.</text>
</comment>
<dbReference type="InterPro" id="IPR008207">
    <property type="entry name" value="Sig_transdc_His_kin_Hpt_dom"/>
</dbReference>
<gene>
    <name evidence="19" type="ORF">DWV06_07435</name>
</gene>
<feature type="domain" description="HPt" evidence="18">
    <location>
        <begin position="3"/>
        <end position="110"/>
    </location>
</feature>
<evidence type="ECO:0000256" key="13">
    <source>
        <dbReference type="ARBA" id="ARBA00035100"/>
    </source>
</evidence>
<dbReference type="CDD" id="cd00088">
    <property type="entry name" value="HPT"/>
    <property type="match status" value="1"/>
</dbReference>
<evidence type="ECO:0000259" key="17">
    <source>
        <dbReference type="PROSITE" id="PS50851"/>
    </source>
</evidence>
<evidence type="ECO:0000256" key="9">
    <source>
        <dbReference type="ARBA" id="ARBA00022741"/>
    </source>
</evidence>
<dbReference type="InterPro" id="IPR036641">
    <property type="entry name" value="HPT_dom_sf"/>
</dbReference>
<evidence type="ECO:0000313" key="19">
    <source>
        <dbReference type="EMBL" id="RDU23684.1"/>
    </source>
</evidence>
<feature type="domain" description="Histidine kinase" evidence="16">
    <location>
        <begin position="351"/>
        <end position="555"/>
    </location>
</feature>
<dbReference type="SMART" id="SM00260">
    <property type="entry name" value="CheW"/>
    <property type="match status" value="1"/>
</dbReference>
<evidence type="ECO:0000256" key="3">
    <source>
        <dbReference type="ARBA" id="ARBA00012438"/>
    </source>
</evidence>
<dbReference type="EC" id="2.7.13.3" evidence="3"/>
<dbReference type="CDD" id="cd00731">
    <property type="entry name" value="CheA_reg"/>
    <property type="match status" value="1"/>
</dbReference>
<dbReference type="InterPro" id="IPR004358">
    <property type="entry name" value="Sig_transdc_His_kin-like_C"/>
</dbReference>
<dbReference type="InterPro" id="IPR005467">
    <property type="entry name" value="His_kinase_dom"/>
</dbReference>
<dbReference type="AlphaFoldDB" id="A0A371AVS0"/>
<keyword evidence="7 14" id="KW-0597">Phosphoprotein</keyword>
<dbReference type="GO" id="GO:0000155">
    <property type="term" value="F:phosphorelay sensor kinase activity"/>
    <property type="evidence" value="ECO:0007669"/>
    <property type="project" value="InterPro"/>
</dbReference>